<dbReference type="Proteomes" id="UP000029060">
    <property type="component" value="Unassembled WGS sequence"/>
</dbReference>
<gene>
    <name evidence="1" type="ORF">BMERY_0902</name>
</gene>
<name>A0A087BHA8_9BIFI</name>
<protein>
    <recommendedName>
        <fullName evidence="3">Helix-turn-helix domain-containing protein</fullName>
    </recommendedName>
</protein>
<proteinExistence type="predicted"/>
<dbReference type="RefSeq" id="WP_033523761.1">
    <property type="nucleotide sequence ID" value="NZ_JGZC01000006.1"/>
</dbReference>
<accession>A0A087BHA8</accession>
<organism evidence="1 2">
    <name type="scientific">Bifidobacterium merycicum</name>
    <dbReference type="NCBI Taxonomy" id="78345"/>
    <lineage>
        <taxon>Bacteria</taxon>
        <taxon>Bacillati</taxon>
        <taxon>Actinomycetota</taxon>
        <taxon>Actinomycetes</taxon>
        <taxon>Bifidobacteriales</taxon>
        <taxon>Bifidobacteriaceae</taxon>
        <taxon>Bifidobacterium</taxon>
    </lineage>
</organism>
<dbReference type="OrthoDB" id="3238937at2"/>
<keyword evidence="2" id="KW-1185">Reference proteome</keyword>
<evidence type="ECO:0000313" key="1">
    <source>
        <dbReference type="EMBL" id="KFI70408.1"/>
    </source>
</evidence>
<comment type="caution">
    <text evidence="1">The sequence shown here is derived from an EMBL/GenBank/DDBJ whole genome shotgun (WGS) entry which is preliminary data.</text>
</comment>
<dbReference type="EMBL" id="JGZC01000006">
    <property type="protein sequence ID" value="KFI70408.1"/>
    <property type="molecule type" value="Genomic_DNA"/>
</dbReference>
<reference evidence="1 2" key="1">
    <citation type="submission" date="2014-03" db="EMBL/GenBank/DDBJ databases">
        <title>Genomics of Bifidobacteria.</title>
        <authorList>
            <person name="Ventura M."/>
            <person name="Milani C."/>
            <person name="Lugli G.A."/>
        </authorList>
    </citation>
    <scope>NUCLEOTIDE SEQUENCE [LARGE SCALE GENOMIC DNA]</scope>
    <source>
        <strain evidence="1 2">LMG 11341</strain>
    </source>
</reference>
<dbReference type="eggNOG" id="ENOG5032CR4">
    <property type="taxonomic scope" value="Bacteria"/>
</dbReference>
<dbReference type="AlphaFoldDB" id="A0A087BHA8"/>
<dbReference type="STRING" id="78345.BMERY_0902"/>
<evidence type="ECO:0000313" key="2">
    <source>
        <dbReference type="Proteomes" id="UP000029060"/>
    </source>
</evidence>
<evidence type="ECO:0008006" key="3">
    <source>
        <dbReference type="Google" id="ProtNLM"/>
    </source>
</evidence>
<sequence>MAPQTEFKDPSRVPLGERLAWSPEQAAQVYSLDPRGLRHAIDVGDLDSFRAPTREGKPGRRKVSKTAMERWIRSMEE</sequence>